<evidence type="ECO:0000313" key="7">
    <source>
        <dbReference type="EnsemblMetazoa" id="XP_011663070"/>
    </source>
</evidence>
<dbReference type="PANTHER" id="PTHR13932:SF5">
    <property type="entry name" value="RADICAL S-ADENOSYL METHIONINE DOMAIN-CONTAINING PROTEIN 1, MITOCHONDRIAL"/>
    <property type="match status" value="1"/>
</dbReference>
<name>A0A7M7HJN4_STRPU</name>
<reference evidence="8" key="1">
    <citation type="submission" date="2015-02" db="EMBL/GenBank/DDBJ databases">
        <title>Genome sequencing for Strongylocentrotus purpuratus.</title>
        <authorList>
            <person name="Murali S."/>
            <person name="Liu Y."/>
            <person name="Vee V."/>
            <person name="English A."/>
            <person name="Wang M."/>
            <person name="Skinner E."/>
            <person name="Han Y."/>
            <person name="Muzny D.M."/>
            <person name="Worley K.C."/>
            <person name="Gibbs R.A."/>
        </authorList>
    </citation>
    <scope>NUCLEOTIDE SEQUENCE</scope>
</reference>
<evidence type="ECO:0000256" key="1">
    <source>
        <dbReference type="ARBA" id="ARBA00006100"/>
    </source>
</evidence>
<dbReference type="InterPro" id="IPR010723">
    <property type="entry name" value="HemN_C"/>
</dbReference>
<organism evidence="7 8">
    <name type="scientific">Strongylocentrotus purpuratus</name>
    <name type="common">Purple sea urchin</name>
    <dbReference type="NCBI Taxonomy" id="7668"/>
    <lineage>
        <taxon>Eukaryota</taxon>
        <taxon>Metazoa</taxon>
        <taxon>Echinodermata</taxon>
        <taxon>Eleutherozoa</taxon>
        <taxon>Echinozoa</taxon>
        <taxon>Echinoidea</taxon>
        <taxon>Euechinoidea</taxon>
        <taxon>Echinacea</taxon>
        <taxon>Camarodonta</taxon>
        <taxon>Echinidea</taxon>
        <taxon>Strongylocentrotidae</taxon>
        <taxon>Strongylocentrotus</taxon>
    </lineage>
</organism>
<dbReference type="NCBIfam" id="TIGR00539">
    <property type="entry name" value="hemN_rel"/>
    <property type="match status" value="1"/>
</dbReference>
<dbReference type="OMA" id="CDNHLSL"/>
<dbReference type="RefSeq" id="XP_011663070.2">
    <property type="nucleotide sequence ID" value="XM_011664768.2"/>
</dbReference>
<dbReference type="GO" id="GO:0004109">
    <property type="term" value="F:coproporphyrinogen oxidase activity"/>
    <property type="evidence" value="ECO:0007669"/>
    <property type="project" value="InterPro"/>
</dbReference>
<dbReference type="FunCoup" id="A0A7M7HJN4">
    <property type="interactions" value="62"/>
</dbReference>
<comment type="function">
    <text evidence="4">May be a heme chaperone, appears to bind heme. Homologous bacterial proteins do not have oxygen-independent coproporphyrinogen-III oxidase activity. Binds 1 [4Fe-4S] cluster. The cluster is coordinated with 3 cysteines and an exchangeable S-adenosyl-L-methionine.</text>
</comment>
<dbReference type="InterPro" id="IPR023404">
    <property type="entry name" value="rSAM_horseshoe"/>
</dbReference>
<feature type="region of interest" description="Disordered" evidence="5">
    <location>
        <begin position="329"/>
        <end position="387"/>
    </location>
</feature>
<dbReference type="PANTHER" id="PTHR13932">
    <property type="entry name" value="COPROPORPHYRINIGEN III OXIDASE"/>
    <property type="match status" value="1"/>
</dbReference>
<evidence type="ECO:0000256" key="5">
    <source>
        <dbReference type="SAM" id="MobiDB-lite"/>
    </source>
</evidence>
<dbReference type="OrthoDB" id="431409at2759"/>
<dbReference type="SMART" id="SM00729">
    <property type="entry name" value="Elp3"/>
    <property type="match status" value="1"/>
</dbReference>
<dbReference type="EnsemblMetazoa" id="XM_011664768">
    <property type="protein sequence ID" value="XP_011663070"/>
    <property type="gene ID" value="LOC593850"/>
</dbReference>
<dbReference type="InterPro" id="IPR058240">
    <property type="entry name" value="rSAM_sf"/>
</dbReference>
<dbReference type="GeneID" id="593850"/>
<dbReference type="KEGG" id="spu:593850"/>
<dbReference type="CTD" id="55316"/>
<feature type="compositionally biased region" description="Polar residues" evidence="5">
    <location>
        <begin position="341"/>
        <end position="369"/>
    </location>
</feature>
<dbReference type="Gene3D" id="3.80.30.20">
    <property type="entry name" value="tm_1862 like domain"/>
    <property type="match status" value="1"/>
</dbReference>
<dbReference type="PROSITE" id="PS51918">
    <property type="entry name" value="RADICAL_SAM"/>
    <property type="match status" value="1"/>
</dbReference>
<dbReference type="Pfam" id="PF04055">
    <property type="entry name" value="Radical_SAM"/>
    <property type="match status" value="1"/>
</dbReference>
<evidence type="ECO:0000313" key="8">
    <source>
        <dbReference type="Proteomes" id="UP000007110"/>
    </source>
</evidence>
<feature type="domain" description="Radical SAM core" evidence="6">
    <location>
        <begin position="48"/>
        <end position="284"/>
    </location>
</feature>
<evidence type="ECO:0000256" key="4">
    <source>
        <dbReference type="ARBA" id="ARBA00045130"/>
    </source>
</evidence>
<evidence type="ECO:0000259" key="6">
    <source>
        <dbReference type="PROSITE" id="PS51918"/>
    </source>
</evidence>
<dbReference type="Pfam" id="PF06969">
    <property type="entry name" value="HemN_C"/>
    <property type="match status" value="1"/>
</dbReference>
<proteinExistence type="inferred from homology"/>
<comment type="similarity">
    <text evidence="1">Belongs to the anaerobic coproporphyrinogen-III oxidase family. HemW subfamily.</text>
</comment>
<sequence length="548" mass="61416">MPLIRRLPSLSKNLSRVLLNHQRCESSTHSLATNGGHVEPRSKEDHYPLWMEEASLYVHWPYCQKRYTYCNFNKYVTPTIDQNRMRACLVREAQTLIKLSGVKQVNSIFFGGGTPSLAEPRVLEGVIEAVKELVAMPTDVEISMEANPTSVEMKKLEDFKSAGVNRLSLGIQALDSNDLKTLGREHTVGQSLTCIHEARKLFPDRLSIDIIFGRPSQTLNSWEAELEQILQVCDSHISLYQLTLEPGTLLYKFDQQGVLPMPDADLIADMYETAVERLAQAGFHRYEVSNFARTVRAESIHNKAYWEGKQYIGVGPGAHGRFVPITEQFADNADPSGKRGYSQSLPNGKRGYSQSLPNGKRGYSQSLPSHSKGHDESKERTINNRSNKNLIKLSTAAKSNNDHQSRELSVTAVTEQIGATPDGVPTLPQREARIQTLEPDTWMLEVEKYGDATRKRIPLSNVDVLRELLLTGLRTRPGISDQTWQQLSPGDCLRDVFGSSDFIKSARESGLMKLDDAGLRCTHRGLNVLDSLLPDLTDILNSHYDRQS</sequence>
<keyword evidence="8" id="KW-1185">Reference proteome</keyword>
<dbReference type="InterPro" id="IPR004559">
    <property type="entry name" value="HemW-like"/>
</dbReference>
<accession>A0A7M7HJN4</accession>
<dbReference type="SUPFAM" id="SSF102114">
    <property type="entry name" value="Radical SAM enzymes"/>
    <property type="match status" value="2"/>
</dbReference>
<dbReference type="InterPro" id="IPR006638">
    <property type="entry name" value="Elp3/MiaA/NifB-like_rSAM"/>
</dbReference>
<dbReference type="CDD" id="cd01335">
    <property type="entry name" value="Radical_SAM"/>
    <property type="match status" value="1"/>
</dbReference>
<dbReference type="GO" id="GO:0006779">
    <property type="term" value="P:porphyrin-containing compound biosynthetic process"/>
    <property type="evidence" value="ECO:0000318"/>
    <property type="project" value="GO_Central"/>
</dbReference>
<dbReference type="InterPro" id="IPR034505">
    <property type="entry name" value="Coproporphyrinogen-III_oxidase"/>
</dbReference>
<dbReference type="Proteomes" id="UP000007110">
    <property type="component" value="Unassembled WGS sequence"/>
</dbReference>
<protein>
    <recommendedName>
        <fullName evidence="2">Radical S-adenosyl methionine domain-containing protein 1, mitochondrial</fullName>
    </recommendedName>
    <alternativeName>
        <fullName evidence="3">Putative heme chaperone</fullName>
    </alternativeName>
</protein>
<dbReference type="InterPro" id="IPR007197">
    <property type="entry name" value="rSAM"/>
</dbReference>
<dbReference type="GO" id="GO:0005737">
    <property type="term" value="C:cytoplasm"/>
    <property type="evidence" value="ECO:0000318"/>
    <property type="project" value="GO_Central"/>
</dbReference>
<dbReference type="InParanoid" id="A0A7M7HJN4"/>
<evidence type="ECO:0000256" key="2">
    <source>
        <dbReference type="ARBA" id="ARBA00014678"/>
    </source>
</evidence>
<dbReference type="GO" id="GO:0051539">
    <property type="term" value="F:4 iron, 4 sulfur cluster binding"/>
    <property type="evidence" value="ECO:0000318"/>
    <property type="project" value="GO_Central"/>
</dbReference>
<reference evidence="7" key="2">
    <citation type="submission" date="2021-01" db="UniProtKB">
        <authorList>
            <consortium name="EnsemblMetazoa"/>
        </authorList>
    </citation>
    <scope>IDENTIFICATION</scope>
</reference>
<evidence type="ECO:0000256" key="3">
    <source>
        <dbReference type="ARBA" id="ARBA00033094"/>
    </source>
</evidence>
<dbReference type="AlphaFoldDB" id="A0A7M7HJN4"/>
<feature type="compositionally biased region" description="Basic and acidic residues" evidence="5">
    <location>
        <begin position="372"/>
        <end position="382"/>
    </location>
</feature>